<dbReference type="Gene3D" id="3.40.50.720">
    <property type="entry name" value="NAD(P)-binding Rossmann-like Domain"/>
    <property type="match status" value="1"/>
</dbReference>
<name>A0A9P4MAT5_9PEZI</name>
<reference evidence="3" key="1">
    <citation type="journal article" date="2020" name="Stud. Mycol.">
        <title>101 Dothideomycetes genomes: a test case for predicting lifestyles and emergence of pathogens.</title>
        <authorList>
            <person name="Haridas S."/>
            <person name="Albert R."/>
            <person name="Binder M."/>
            <person name="Bloem J."/>
            <person name="Labutti K."/>
            <person name="Salamov A."/>
            <person name="Andreopoulos B."/>
            <person name="Baker S."/>
            <person name="Barry K."/>
            <person name="Bills G."/>
            <person name="Bluhm B."/>
            <person name="Cannon C."/>
            <person name="Castanera R."/>
            <person name="Culley D."/>
            <person name="Daum C."/>
            <person name="Ezra D."/>
            <person name="Gonzalez J."/>
            <person name="Henrissat B."/>
            <person name="Kuo A."/>
            <person name="Liang C."/>
            <person name="Lipzen A."/>
            <person name="Lutzoni F."/>
            <person name="Magnuson J."/>
            <person name="Mondo S."/>
            <person name="Nolan M."/>
            <person name="Ohm R."/>
            <person name="Pangilinan J."/>
            <person name="Park H.-J."/>
            <person name="Ramirez L."/>
            <person name="Alfaro M."/>
            <person name="Sun H."/>
            <person name="Tritt A."/>
            <person name="Yoshinaga Y."/>
            <person name="Zwiers L.-H."/>
            <person name="Turgeon B."/>
            <person name="Goodwin S."/>
            <person name="Spatafora J."/>
            <person name="Crous P."/>
            <person name="Grigoriev I."/>
        </authorList>
    </citation>
    <scope>NUCLEOTIDE SEQUENCE</scope>
    <source>
        <strain evidence="3">CBS 133067</strain>
    </source>
</reference>
<dbReference type="InterPro" id="IPR036291">
    <property type="entry name" value="NAD(P)-bd_dom_sf"/>
</dbReference>
<feature type="chain" id="PRO_5040114523" description="NmrA-like domain-containing protein" evidence="1">
    <location>
        <begin position="20"/>
        <end position="148"/>
    </location>
</feature>
<protein>
    <recommendedName>
        <fullName evidence="2">NmrA-like domain-containing protein</fullName>
    </recommendedName>
</protein>
<dbReference type="OrthoDB" id="9997102at2759"/>
<gene>
    <name evidence="3" type="ORF">NA57DRAFT_72579</name>
</gene>
<dbReference type="AlphaFoldDB" id="A0A9P4MAT5"/>
<keyword evidence="4" id="KW-1185">Reference proteome</keyword>
<keyword evidence="1" id="KW-0732">Signal</keyword>
<evidence type="ECO:0000313" key="3">
    <source>
        <dbReference type="EMBL" id="KAF2103600.1"/>
    </source>
</evidence>
<accession>A0A9P4MAT5</accession>
<comment type="caution">
    <text evidence="3">The sequence shown here is derived from an EMBL/GenBank/DDBJ whole genome shotgun (WGS) entry which is preliminary data.</text>
</comment>
<feature type="signal peptide" evidence="1">
    <location>
        <begin position="1"/>
        <end position="19"/>
    </location>
</feature>
<sequence>MRHVSLMLLWKPAFNIVLSSVDRGHNSTEGFNRSCRVPVWNTKHHIEAHLRQRIAAGDGKPCTYTIIGPVFSLDNLAPNFFGRLTATWWDSFLQGKPLRVIDTMDVGNFAAQALLDPTSPRFANAEVNLAGDVLTFDQANKTFYQRSC</sequence>
<dbReference type="InterPro" id="IPR008030">
    <property type="entry name" value="NmrA-like"/>
</dbReference>
<dbReference type="EMBL" id="ML978122">
    <property type="protein sequence ID" value="KAF2103600.1"/>
    <property type="molecule type" value="Genomic_DNA"/>
</dbReference>
<proteinExistence type="predicted"/>
<dbReference type="Proteomes" id="UP000799772">
    <property type="component" value="Unassembled WGS sequence"/>
</dbReference>
<evidence type="ECO:0000259" key="2">
    <source>
        <dbReference type="Pfam" id="PF05368"/>
    </source>
</evidence>
<feature type="domain" description="NmrA-like" evidence="2">
    <location>
        <begin position="33"/>
        <end position="143"/>
    </location>
</feature>
<dbReference type="SUPFAM" id="SSF51735">
    <property type="entry name" value="NAD(P)-binding Rossmann-fold domains"/>
    <property type="match status" value="1"/>
</dbReference>
<dbReference type="Gene3D" id="3.90.25.10">
    <property type="entry name" value="UDP-galactose 4-epimerase, domain 1"/>
    <property type="match status" value="1"/>
</dbReference>
<organism evidence="3 4">
    <name type="scientific">Rhizodiscina lignyota</name>
    <dbReference type="NCBI Taxonomy" id="1504668"/>
    <lineage>
        <taxon>Eukaryota</taxon>
        <taxon>Fungi</taxon>
        <taxon>Dikarya</taxon>
        <taxon>Ascomycota</taxon>
        <taxon>Pezizomycotina</taxon>
        <taxon>Dothideomycetes</taxon>
        <taxon>Pleosporomycetidae</taxon>
        <taxon>Aulographales</taxon>
        <taxon>Rhizodiscinaceae</taxon>
        <taxon>Rhizodiscina</taxon>
    </lineage>
</organism>
<evidence type="ECO:0000256" key="1">
    <source>
        <dbReference type="SAM" id="SignalP"/>
    </source>
</evidence>
<evidence type="ECO:0000313" key="4">
    <source>
        <dbReference type="Proteomes" id="UP000799772"/>
    </source>
</evidence>
<dbReference type="Pfam" id="PF05368">
    <property type="entry name" value="NmrA"/>
    <property type="match status" value="1"/>
</dbReference>